<dbReference type="Proteomes" id="UP000095751">
    <property type="component" value="Unassembled WGS sequence"/>
</dbReference>
<name>A0A1E7F8U9_9STRA</name>
<evidence type="ECO:0000256" key="1">
    <source>
        <dbReference type="SAM" id="MobiDB-lite"/>
    </source>
</evidence>
<evidence type="ECO:0000313" key="3">
    <source>
        <dbReference type="Proteomes" id="UP000095751"/>
    </source>
</evidence>
<proteinExistence type="predicted"/>
<reference evidence="2 3" key="1">
    <citation type="submission" date="2016-09" db="EMBL/GenBank/DDBJ databases">
        <title>Extensive genetic diversity and differential bi-allelic expression allows diatom success in the polar Southern Ocean.</title>
        <authorList>
            <consortium name="DOE Joint Genome Institute"/>
            <person name="Mock T."/>
            <person name="Otillar R.P."/>
            <person name="Strauss J."/>
            <person name="Dupont C."/>
            <person name="Frickenhaus S."/>
            <person name="Maumus F."/>
            <person name="Mcmullan M."/>
            <person name="Sanges R."/>
            <person name="Schmutz J."/>
            <person name="Toseland A."/>
            <person name="Valas R."/>
            <person name="Veluchamy A."/>
            <person name="Ward B.J."/>
            <person name="Allen A."/>
            <person name="Barry K."/>
            <person name="Falciatore A."/>
            <person name="Ferrante M."/>
            <person name="Fortunato A.E."/>
            <person name="Gloeckner G."/>
            <person name="Gruber A."/>
            <person name="Hipkin R."/>
            <person name="Janech M."/>
            <person name="Kroth P."/>
            <person name="Leese F."/>
            <person name="Lindquist E."/>
            <person name="Lyon B.R."/>
            <person name="Martin J."/>
            <person name="Mayer C."/>
            <person name="Parker M."/>
            <person name="Quesneville H."/>
            <person name="Raymond J."/>
            <person name="Uhlig C."/>
            <person name="Valentin K.U."/>
            <person name="Worden A.Z."/>
            <person name="Armbrust E.V."/>
            <person name="Bowler C."/>
            <person name="Green B."/>
            <person name="Moulton V."/>
            <person name="Van Oosterhout C."/>
            <person name="Grigoriev I."/>
        </authorList>
    </citation>
    <scope>NUCLEOTIDE SEQUENCE [LARGE SCALE GENOMIC DNA]</scope>
    <source>
        <strain evidence="2 3">CCMP1102</strain>
    </source>
</reference>
<dbReference type="AlphaFoldDB" id="A0A1E7F8U9"/>
<dbReference type="EMBL" id="KV784360">
    <property type="protein sequence ID" value="OEU14554.1"/>
    <property type="molecule type" value="Genomic_DNA"/>
</dbReference>
<protein>
    <recommendedName>
        <fullName evidence="4">WAPL domain-containing protein</fullName>
    </recommendedName>
</protein>
<feature type="region of interest" description="Disordered" evidence="1">
    <location>
        <begin position="256"/>
        <end position="295"/>
    </location>
</feature>
<evidence type="ECO:0008006" key="4">
    <source>
        <dbReference type="Google" id="ProtNLM"/>
    </source>
</evidence>
<gene>
    <name evidence="2" type="ORF">FRACYDRAFT_241101</name>
</gene>
<sequence length="495" mass="55375">MTTDLNQNESEFPVCGGWCEGPIDGMRRQNLVRLEEVNLSTGTADDLAGETSSSPKQTRKAKKQRVSVLEDELSNLTSEDADEAAKRSTLENIFELAKMSSTADNSFFKDFYEINGIQQLLTFLKSGDDKNNNLKDPTCVSTVASLTYLCIMRGATAKQVADAFVENDGVQILLEANAIFVLNDNKEGNEGDSIEQQLQKEENRYKASSDIWHALGMIFCKAGKEMDNEKHISSIDSILSSMDKLGDITNTYNQKVKEEKEEEQNRKNSNISSVDNNDGRYSSHSGSNNSNDDNSSVMFYSSNPLRIAINTNATKALHNVYRALNYLTDHVKLTRNEIDDKQLFARCHAASRTKPRTVVTWETMTKSSTKIIPSFYRDDATIYLNTKTFFVTCFRNSLFETSKDYEEIIPLCVETIKRNSSDASSNSRAQNRRHDVFDLMMAACTTVLENDSDSTIIEKSGILSAIEMTLLADGTVQSSSKEKARELLKVIVSLM</sequence>
<evidence type="ECO:0000313" key="2">
    <source>
        <dbReference type="EMBL" id="OEU14554.1"/>
    </source>
</evidence>
<feature type="compositionally biased region" description="Polar residues" evidence="1">
    <location>
        <begin position="271"/>
        <end position="280"/>
    </location>
</feature>
<organism evidence="2 3">
    <name type="scientific">Fragilariopsis cylindrus CCMP1102</name>
    <dbReference type="NCBI Taxonomy" id="635003"/>
    <lineage>
        <taxon>Eukaryota</taxon>
        <taxon>Sar</taxon>
        <taxon>Stramenopiles</taxon>
        <taxon>Ochrophyta</taxon>
        <taxon>Bacillariophyta</taxon>
        <taxon>Bacillariophyceae</taxon>
        <taxon>Bacillariophycidae</taxon>
        <taxon>Bacillariales</taxon>
        <taxon>Bacillariaceae</taxon>
        <taxon>Fragilariopsis</taxon>
    </lineage>
</organism>
<keyword evidence="3" id="KW-1185">Reference proteome</keyword>
<dbReference type="KEGG" id="fcy:FRACYDRAFT_241101"/>
<dbReference type="InParanoid" id="A0A1E7F8U9"/>
<feature type="region of interest" description="Disordered" evidence="1">
    <location>
        <begin position="43"/>
        <end position="65"/>
    </location>
</feature>
<feature type="compositionally biased region" description="Basic and acidic residues" evidence="1">
    <location>
        <begin position="256"/>
        <end position="266"/>
    </location>
</feature>
<feature type="compositionally biased region" description="Low complexity" evidence="1">
    <location>
        <begin position="282"/>
        <end position="295"/>
    </location>
</feature>
<accession>A0A1E7F8U9</accession>